<accession>A0A1J1I6P8</accession>
<organism evidence="2 3">
    <name type="scientific">Clunio marinus</name>
    <dbReference type="NCBI Taxonomy" id="568069"/>
    <lineage>
        <taxon>Eukaryota</taxon>
        <taxon>Metazoa</taxon>
        <taxon>Ecdysozoa</taxon>
        <taxon>Arthropoda</taxon>
        <taxon>Hexapoda</taxon>
        <taxon>Insecta</taxon>
        <taxon>Pterygota</taxon>
        <taxon>Neoptera</taxon>
        <taxon>Endopterygota</taxon>
        <taxon>Diptera</taxon>
        <taxon>Nematocera</taxon>
        <taxon>Chironomoidea</taxon>
        <taxon>Chironomidae</taxon>
        <taxon>Clunio</taxon>
    </lineage>
</organism>
<gene>
    <name evidence="2" type="ORF">CLUMA_CG008122</name>
</gene>
<protein>
    <submittedName>
        <fullName evidence="2">CLUMA_CG008122, isoform A</fullName>
    </submittedName>
</protein>
<feature type="signal peptide" evidence="1">
    <location>
        <begin position="1"/>
        <end position="23"/>
    </location>
</feature>
<name>A0A1J1I6P8_9DIPT</name>
<dbReference type="EMBL" id="CVRI01000039">
    <property type="protein sequence ID" value="CRK94622.1"/>
    <property type="molecule type" value="Genomic_DNA"/>
</dbReference>
<keyword evidence="3" id="KW-1185">Reference proteome</keyword>
<keyword evidence="1" id="KW-0732">Signal</keyword>
<dbReference type="Proteomes" id="UP000183832">
    <property type="component" value="Unassembled WGS sequence"/>
</dbReference>
<dbReference type="AlphaFoldDB" id="A0A1J1I6P8"/>
<reference evidence="2 3" key="1">
    <citation type="submission" date="2015-04" db="EMBL/GenBank/DDBJ databases">
        <authorList>
            <person name="Syromyatnikov M.Y."/>
            <person name="Popov V.N."/>
        </authorList>
    </citation>
    <scope>NUCLEOTIDE SEQUENCE [LARGE SCALE GENOMIC DNA]</scope>
</reference>
<sequence>MKLYFGFLFIVLAIFASIGLVSAGGDIVDISPMCGVNRELCDIVVCPEGFTKKNLKKHQCCCDPDV</sequence>
<evidence type="ECO:0000313" key="3">
    <source>
        <dbReference type="Proteomes" id="UP000183832"/>
    </source>
</evidence>
<proteinExistence type="predicted"/>
<evidence type="ECO:0000313" key="2">
    <source>
        <dbReference type="EMBL" id="CRK94622.1"/>
    </source>
</evidence>
<evidence type="ECO:0000256" key="1">
    <source>
        <dbReference type="SAM" id="SignalP"/>
    </source>
</evidence>
<feature type="chain" id="PRO_5012881995" evidence="1">
    <location>
        <begin position="24"/>
        <end position="66"/>
    </location>
</feature>